<organism evidence="2">
    <name type="scientific">Nicotiana tabacum</name>
    <name type="common">Common tobacco</name>
    <dbReference type="NCBI Taxonomy" id="4097"/>
    <lineage>
        <taxon>Eukaryota</taxon>
        <taxon>Viridiplantae</taxon>
        <taxon>Streptophyta</taxon>
        <taxon>Embryophyta</taxon>
        <taxon>Tracheophyta</taxon>
        <taxon>Spermatophyta</taxon>
        <taxon>Magnoliopsida</taxon>
        <taxon>eudicotyledons</taxon>
        <taxon>Gunneridae</taxon>
        <taxon>Pentapetalae</taxon>
        <taxon>asterids</taxon>
        <taxon>lamiids</taxon>
        <taxon>Solanales</taxon>
        <taxon>Solanaceae</taxon>
        <taxon>Nicotianoideae</taxon>
        <taxon>Nicotianeae</taxon>
        <taxon>Nicotiana</taxon>
    </lineage>
</organism>
<sequence>MKVSCSRSPRLENKQPKRRRSSTAGGKNKRAKTAAPELSPVAMTPGPPSGPAIDTDAQPVETVILTEDDVSALWEEFDLVDNANSRSRAPIIVPGTARQSTGSLPSSIGEHPTSNAAFDTAVSHSSTLSASSPSSQTPSSATSLPYLSTLPPATSSPAAAPDHEEGSSNSGSEFSETEEGSEGDDAEYQAGENIEPSVEPSTTPRDANTSLPLDSGDAAV</sequence>
<feature type="compositionally biased region" description="Low complexity" evidence="1">
    <location>
        <begin position="123"/>
        <end position="160"/>
    </location>
</feature>
<proteinExistence type="predicted"/>
<feature type="compositionally biased region" description="Polar residues" evidence="1">
    <location>
        <begin position="97"/>
        <end position="117"/>
    </location>
</feature>
<evidence type="ECO:0000256" key="1">
    <source>
        <dbReference type="SAM" id="MobiDB-lite"/>
    </source>
</evidence>
<dbReference type="OrthoDB" id="1243335at2759"/>
<feature type="region of interest" description="Disordered" evidence="1">
    <location>
        <begin position="1"/>
        <end position="55"/>
    </location>
</feature>
<name>A0A1S3ZU39_TOBAC</name>
<feature type="compositionally biased region" description="Basic residues" evidence="1">
    <location>
        <begin position="16"/>
        <end position="32"/>
    </location>
</feature>
<dbReference type="PaxDb" id="4097-A0A1S3ZU39"/>
<reference evidence="2" key="1">
    <citation type="submission" date="2025-08" db="UniProtKB">
        <authorList>
            <consortium name="RefSeq"/>
        </authorList>
    </citation>
    <scope>IDENTIFICATION</scope>
</reference>
<gene>
    <name evidence="2" type="primary">LOC107790505</name>
</gene>
<accession>A0A1S3ZU39</accession>
<feature type="region of interest" description="Disordered" evidence="1">
    <location>
        <begin position="91"/>
        <end position="220"/>
    </location>
</feature>
<feature type="compositionally biased region" description="Acidic residues" evidence="1">
    <location>
        <begin position="175"/>
        <end position="187"/>
    </location>
</feature>
<protein>
    <submittedName>
        <fullName evidence="2">Uncharacterized protein</fullName>
    </submittedName>
</protein>
<feature type="compositionally biased region" description="Polar residues" evidence="1">
    <location>
        <begin position="199"/>
        <end position="212"/>
    </location>
</feature>
<dbReference type="AlphaFoldDB" id="A0A1S3ZU39"/>
<dbReference type="KEGG" id="nta:107790505"/>
<evidence type="ECO:0000313" key="2">
    <source>
        <dbReference type="RefSeq" id="XP_016467916.1"/>
    </source>
</evidence>
<dbReference type="RefSeq" id="XP_016467916.1">
    <property type="nucleotide sequence ID" value="XM_016612430.1"/>
</dbReference>